<proteinExistence type="predicted"/>
<evidence type="ECO:0000313" key="9">
    <source>
        <dbReference type="EMBL" id="RCW52041.1"/>
    </source>
</evidence>
<dbReference type="Gene3D" id="3.30.565.10">
    <property type="entry name" value="Histidine kinase-like ATPase, C-terminal domain"/>
    <property type="match status" value="1"/>
</dbReference>
<dbReference type="AlphaFoldDB" id="A0A368W8H0"/>
<name>A0A368W8H0_9BACL</name>
<evidence type="ECO:0000256" key="1">
    <source>
        <dbReference type="ARBA" id="ARBA00004651"/>
    </source>
</evidence>
<comment type="subcellular location">
    <subcellularLocation>
        <location evidence="1">Cell membrane</location>
        <topology evidence="1">Multi-pass membrane protein</topology>
    </subcellularLocation>
</comment>
<dbReference type="Pfam" id="PF02518">
    <property type="entry name" value="HATPase_c"/>
    <property type="match status" value="1"/>
</dbReference>
<keyword evidence="10" id="KW-1185">Reference proteome</keyword>
<keyword evidence="6 7" id="KW-0472">Membrane</keyword>
<evidence type="ECO:0000256" key="2">
    <source>
        <dbReference type="ARBA" id="ARBA00022475"/>
    </source>
</evidence>
<dbReference type="InterPro" id="IPR003660">
    <property type="entry name" value="HAMP_dom"/>
</dbReference>
<dbReference type="Pfam" id="PF00672">
    <property type="entry name" value="HAMP"/>
    <property type="match status" value="1"/>
</dbReference>
<feature type="transmembrane region" description="Helical" evidence="7">
    <location>
        <begin position="304"/>
        <end position="324"/>
    </location>
</feature>
<feature type="transmembrane region" description="Helical" evidence="7">
    <location>
        <begin position="21"/>
        <end position="44"/>
    </location>
</feature>
<dbReference type="InterPro" id="IPR003594">
    <property type="entry name" value="HATPase_dom"/>
</dbReference>
<protein>
    <submittedName>
        <fullName evidence="9">Two-component system sensor histidine kinase YesM</fullName>
    </submittedName>
</protein>
<dbReference type="EMBL" id="QPJD01000001">
    <property type="protein sequence ID" value="RCW52041.1"/>
    <property type="molecule type" value="Genomic_DNA"/>
</dbReference>
<keyword evidence="5 9" id="KW-0418">Kinase</keyword>
<evidence type="ECO:0000256" key="3">
    <source>
        <dbReference type="ARBA" id="ARBA00022553"/>
    </source>
</evidence>
<dbReference type="PANTHER" id="PTHR34220:SF7">
    <property type="entry name" value="SENSOR HISTIDINE KINASE YPDA"/>
    <property type="match status" value="1"/>
</dbReference>
<dbReference type="SUPFAM" id="SSF158472">
    <property type="entry name" value="HAMP domain-like"/>
    <property type="match status" value="1"/>
</dbReference>
<evidence type="ECO:0000256" key="7">
    <source>
        <dbReference type="SAM" id="Phobius"/>
    </source>
</evidence>
<keyword evidence="7" id="KW-1133">Transmembrane helix</keyword>
<keyword evidence="3" id="KW-0597">Phosphoprotein</keyword>
<dbReference type="GO" id="GO:0005886">
    <property type="term" value="C:plasma membrane"/>
    <property type="evidence" value="ECO:0007669"/>
    <property type="project" value="UniProtKB-SubCell"/>
</dbReference>
<evidence type="ECO:0000256" key="5">
    <source>
        <dbReference type="ARBA" id="ARBA00022777"/>
    </source>
</evidence>
<comment type="caution">
    <text evidence="9">The sequence shown here is derived from an EMBL/GenBank/DDBJ whole genome shotgun (WGS) entry which is preliminary data.</text>
</comment>
<keyword evidence="2" id="KW-1003">Cell membrane</keyword>
<organism evidence="9 10">
    <name type="scientific">Paenibacillus prosopidis</name>
    <dbReference type="NCBI Taxonomy" id="630520"/>
    <lineage>
        <taxon>Bacteria</taxon>
        <taxon>Bacillati</taxon>
        <taxon>Bacillota</taxon>
        <taxon>Bacilli</taxon>
        <taxon>Bacillales</taxon>
        <taxon>Paenibacillaceae</taxon>
        <taxon>Paenibacillus</taxon>
    </lineage>
</organism>
<gene>
    <name evidence="9" type="ORF">DFP97_101387</name>
</gene>
<evidence type="ECO:0000259" key="8">
    <source>
        <dbReference type="PROSITE" id="PS50885"/>
    </source>
</evidence>
<keyword evidence="7" id="KW-0812">Transmembrane</keyword>
<dbReference type="Proteomes" id="UP000252415">
    <property type="component" value="Unassembled WGS sequence"/>
</dbReference>
<dbReference type="GO" id="GO:0000155">
    <property type="term" value="F:phosphorelay sensor kinase activity"/>
    <property type="evidence" value="ECO:0007669"/>
    <property type="project" value="InterPro"/>
</dbReference>
<reference evidence="9 10" key="1">
    <citation type="submission" date="2018-07" db="EMBL/GenBank/DDBJ databases">
        <title>Genomic Encyclopedia of Type Strains, Phase III (KMG-III): the genomes of soil and plant-associated and newly described type strains.</title>
        <authorList>
            <person name="Whitman W."/>
        </authorList>
    </citation>
    <scope>NUCLEOTIDE SEQUENCE [LARGE SCALE GENOMIC DNA]</scope>
    <source>
        <strain evidence="9 10">CECT 7506</strain>
    </source>
</reference>
<accession>A0A368W8H0</accession>
<dbReference type="SUPFAM" id="SSF55874">
    <property type="entry name" value="ATPase domain of HSP90 chaperone/DNA topoisomerase II/histidine kinase"/>
    <property type="match status" value="1"/>
</dbReference>
<sequence length="610" mass="69867">MPRCRRYWIKKRNEKVIVIRYRISIFGKIIITIILLLIPVLFLYSYSNRIAGSVVEEQLRSSNLNELSFFLNRMDSNIENLSLFPVILSYDPHIRDFIGGTGEAAGNLLKAQSRITEKLSLQSVSSSWTNDLTIAMPEGKKVLSSNIYVNGIGAWDWDGPIRKTWLYGEDYSRGSTVGTFIRETSEPANAATVGQADAVFQVRFPVETITDLLDIYRKDKLSDPFLYHPDYRPIRNSTPDLLIEEQIIRNVLNGSLTDAGQETTAINNQSYLVSYVKSRQLGWYLVDYVPVQRILSPITTARNWFYGSIAFLLMIGVMASFLLYRNVQIPIQKMIRGVKRMSRGDLSSRIEYEAKNEFDDLIRPYNEMAGRIQVLIEDVYTEKLRSREATLKQLQSQINPHFLYNSLFFVINSAMLEDRDAVIAMAENLAEYYRYTSRVENQQVTLRDELDLVRHYLNIHHLRMQRLAFTITVPEEMMDEPVPRLLLQPLVENAIVHGIEHQVEGGIITITGEQNDRWNRITIADNGAGLSESRLRQLMIQLNEPMTDELGCGTWNVHRRLQYQFGEGSGLSFRHAPGGGLSAVLTWNRTSSFANTRLEEGDHDSTIDRG</sequence>
<dbReference type="OrthoDB" id="2521939at2"/>
<keyword evidence="4" id="KW-0808">Transferase</keyword>
<dbReference type="PROSITE" id="PS50885">
    <property type="entry name" value="HAMP"/>
    <property type="match status" value="1"/>
</dbReference>
<evidence type="ECO:0000256" key="6">
    <source>
        <dbReference type="ARBA" id="ARBA00023136"/>
    </source>
</evidence>
<dbReference type="InterPro" id="IPR036890">
    <property type="entry name" value="HATPase_C_sf"/>
</dbReference>
<dbReference type="InterPro" id="IPR010559">
    <property type="entry name" value="Sig_transdc_His_kin_internal"/>
</dbReference>
<dbReference type="Gene3D" id="3.30.450.20">
    <property type="entry name" value="PAS domain"/>
    <property type="match status" value="1"/>
</dbReference>
<dbReference type="Gene3D" id="1.10.287.130">
    <property type="match status" value="1"/>
</dbReference>
<dbReference type="PANTHER" id="PTHR34220">
    <property type="entry name" value="SENSOR HISTIDINE KINASE YPDA"/>
    <property type="match status" value="1"/>
</dbReference>
<dbReference type="Pfam" id="PF06580">
    <property type="entry name" value="His_kinase"/>
    <property type="match status" value="1"/>
</dbReference>
<evidence type="ECO:0000313" key="10">
    <source>
        <dbReference type="Proteomes" id="UP000252415"/>
    </source>
</evidence>
<dbReference type="InterPro" id="IPR050640">
    <property type="entry name" value="Bact_2-comp_sensor_kinase"/>
</dbReference>
<dbReference type="CDD" id="cd06225">
    <property type="entry name" value="HAMP"/>
    <property type="match status" value="1"/>
</dbReference>
<dbReference type="SMART" id="SM00304">
    <property type="entry name" value="HAMP"/>
    <property type="match status" value="1"/>
</dbReference>
<evidence type="ECO:0000256" key="4">
    <source>
        <dbReference type="ARBA" id="ARBA00022679"/>
    </source>
</evidence>
<feature type="domain" description="HAMP" evidence="8">
    <location>
        <begin position="325"/>
        <end position="377"/>
    </location>
</feature>